<organism evidence="4 5">
    <name type="scientific">Heterostelium pallidum (strain ATCC 26659 / Pp 5 / PN500)</name>
    <name type="common">Cellular slime mold</name>
    <name type="synonym">Polysphondylium pallidum</name>
    <dbReference type="NCBI Taxonomy" id="670386"/>
    <lineage>
        <taxon>Eukaryota</taxon>
        <taxon>Amoebozoa</taxon>
        <taxon>Evosea</taxon>
        <taxon>Eumycetozoa</taxon>
        <taxon>Dictyostelia</taxon>
        <taxon>Acytosteliales</taxon>
        <taxon>Acytosteliaceae</taxon>
        <taxon>Heterostelium</taxon>
    </lineage>
</organism>
<feature type="region of interest" description="Disordered" evidence="1">
    <location>
        <begin position="532"/>
        <end position="553"/>
    </location>
</feature>
<feature type="region of interest" description="Disordered" evidence="1">
    <location>
        <begin position="1048"/>
        <end position="1114"/>
    </location>
</feature>
<feature type="compositionally biased region" description="Low complexity" evidence="1">
    <location>
        <begin position="850"/>
        <end position="883"/>
    </location>
</feature>
<evidence type="ECO:0000256" key="1">
    <source>
        <dbReference type="SAM" id="MobiDB-lite"/>
    </source>
</evidence>
<proteinExistence type="predicted"/>
<comment type="caution">
    <text evidence="4">The sequence shown here is derived from an EMBL/GenBank/DDBJ whole genome shotgun (WGS) entry which is preliminary data.</text>
</comment>
<feature type="region of interest" description="Disordered" evidence="1">
    <location>
        <begin position="566"/>
        <end position="694"/>
    </location>
</feature>
<feature type="compositionally biased region" description="Low complexity" evidence="1">
    <location>
        <begin position="954"/>
        <end position="983"/>
    </location>
</feature>
<evidence type="ECO:0000259" key="3">
    <source>
        <dbReference type="Pfam" id="PF24501"/>
    </source>
</evidence>
<feature type="domain" description="TMEM131L fifth Ig-like" evidence="3">
    <location>
        <begin position="389"/>
        <end position="456"/>
    </location>
</feature>
<name>D3BSP9_HETP5</name>
<evidence type="ECO:0000313" key="5">
    <source>
        <dbReference type="Proteomes" id="UP000001396"/>
    </source>
</evidence>
<accession>D3BSP9</accession>
<dbReference type="InterPro" id="IPR039877">
    <property type="entry name" value="TMEM131-like"/>
</dbReference>
<gene>
    <name evidence="4" type="ORF">PPL_11018</name>
</gene>
<feature type="region of interest" description="Disordered" evidence="1">
    <location>
        <begin position="1205"/>
        <end position="1234"/>
    </location>
</feature>
<dbReference type="EMBL" id="ADBJ01000054">
    <property type="protein sequence ID" value="EFA75514.1"/>
    <property type="molecule type" value="Genomic_DNA"/>
</dbReference>
<dbReference type="RefSeq" id="XP_020427648.1">
    <property type="nucleotide sequence ID" value="XM_020581778.1"/>
</dbReference>
<feature type="compositionally biased region" description="Basic and acidic residues" evidence="1">
    <location>
        <begin position="821"/>
        <end position="833"/>
    </location>
</feature>
<reference evidence="4 5" key="1">
    <citation type="journal article" date="2011" name="Genome Res.">
        <title>Phylogeny-wide analysis of social amoeba genomes highlights ancient origins for complex intercellular communication.</title>
        <authorList>
            <person name="Heidel A.J."/>
            <person name="Lawal H.M."/>
            <person name="Felder M."/>
            <person name="Schilde C."/>
            <person name="Helps N.R."/>
            <person name="Tunggal B."/>
            <person name="Rivero F."/>
            <person name="John U."/>
            <person name="Schleicher M."/>
            <person name="Eichinger L."/>
            <person name="Platzer M."/>
            <person name="Noegel A.A."/>
            <person name="Schaap P."/>
            <person name="Gloeckner G."/>
        </authorList>
    </citation>
    <scope>NUCLEOTIDE SEQUENCE [LARGE SCALE GENOMIC DNA]</scope>
    <source>
        <strain evidence="5">ATCC 26659 / Pp 5 / PN500</strain>
    </source>
</reference>
<feature type="compositionally biased region" description="Low complexity" evidence="1">
    <location>
        <begin position="1083"/>
        <end position="1094"/>
    </location>
</feature>
<feature type="compositionally biased region" description="Low complexity" evidence="1">
    <location>
        <begin position="1216"/>
        <end position="1234"/>
    </location>
</feature>
<feature type="compositionally biased region" description="Low complexity" evidence="1">
    <location>
        <begin position="907"/>
        <end position="933"/>
    </location>
</feature>
<dbReference type="Gene3D" id="2.60.40.10">
    <property type="entry name" value="Immunoglobulins"/>
    <property type="match status" value="2"/>
</dbReference>
<dbReference type="OMA" id="PRSYTHI"/>
<dbReference type="Pfam" id="PF24499">
    <property type="entry name" value="Ig_TMEM131L_4"/>
    <property type="match status" value="1"/>
</dbReference>
<dbReference type="InterPro" id="IPR013783">
    <property type="entry name" value="Ig-like_fold"/>
</dbReference>
<evidence type="ECO:0000259" key="2">
    <source>
        <dbReference type="Pfam" id="PF24499"/>
    </source>
</evidence>
<dbReference type="GO" id="GO:0016020">
    <property type="term" value="C:membrane"/>
    <property type="evidence" value="ECO:0007669"/>
    <property type="project" value="TreeGrafter"/>
</dbReference>
<dbReference type="Pfam" id="PF24501">
    <property type="entry name" value="Ig_TMEM131L_5"/>
    <property type="match status" value="1"/>
</dbReference>
<sequence>MDGSFSVKPSHVSFEPIILGGNSTQRLYANNTYGIPVHITSIDSSDPRVTCNMLVHTIPPRSYTHIANLVFEPKEIALDDVSAVFKELPNHQQILQYTTYDEIDEYFKRDAFWAVRQQLVVPSNIIIHTNLLSDYTIKTSGVVIPPSLLSPQLTTTTSTQTSSSPLEYTNHTTIDFGSVTISSQSSKDIEIYNPLDIPVVAELLPVETESRIYQYLKQIGFKTTTFQDSSPNHQQYHQQQHGIGHVANGFLPNPFKLSREALTPIVIPPKSTAQFGPIRFQPNNNTDFSSTLLLRNNYTVFHLIRLAGRGAGGRLAIVEDNYTEYNSILLELNKTHLSPCIFKKHNQVNVNSEILIDAKNPAKHAQHSSMSSMVANNRIEVSKTFTLMNKGNMPIDIKDVYLSGDLKCSGFGFSIANCKELRGVLSPGESIQFSVSYEPDFSTSLIKRELTFRTNQDTFYFTLIGAMPHDYLPLCTHLQPSFFYEYPAKTVFIISMVILFFVLIFLTFREYKPIRGVKYSFFSNSGNANTNNSNVNSRKDHHHNNNSHSLGSHADYHMLNQHDHHNHHHYLDNLPKSPDKSNVEFANKNNSGANNTNNNKKKKNNSSNNNKLSSSHDHNQHNDKPSNVHIDSSSIHNKKSFNNDHSQSDIHVSSSKQQLKQTTTTTAAKPTTSTTTSSNPSTSSSSSSTISPSLTASQLSTIPITISQSSSMSQQNLTSSTSSSASQDDDDTTIHEEIDGSSIGSSLSSSQEIVAPLNHISNSSSGNSTLITTIVEEDTIAAEVTKIINSKQYQQQDSNAVTKATTSNLFEQSPTKKKPATKHEVVNNDKPKIEVAATSKQRPKTQKLDLTNQPQPSSPLLPTQPAASATTTIPTTPTTPTTQTDHKKKSTLTQSTQAISTITNTLTNTPSIPTSTAAAQPSTTTSTTLTTTSKDFKQREPKPRKQYETKPKPQKVYVPKVPQPQQQQQQQTQQNMLSQQQQPLTTLPTQPIHSLAASTTPSYSPLLGSSGDNFSTLFSQQQQHHQFSHNIYNPFSFGMGNDLHHHNSASSWLSPNSLSPFQSPTNTPSTSTNTSADSIPLRTSTGSNSSGQQQMKDHGVIGSGKMANKSSYSNSNITQQLPTTHSQLTYRDSSINSIASDQLMLSDSDPFSWINRSLSGESTSSQYMMQSTPNMFDQFATPSNFQSSVPSNLTYQPTYDLFNNFYFNQPPPPTSPTTQQQNNNQNNNNKQQQQ</sequence>
<dbReference type="InterPro" id="IPR055437">
    <property type="entry name" value="TMEM131L_Ig_5"/>
</dbReference>
<feature type="region of interest" description="Disordered" evidence="1">
    <location>
        <begin position="707"/>
        <end position="747"/>
    </location>
</feature>
<dbReference type="GeneID" id="31366487"/>
<evidence type="ECO:0000313" key="4">
    <source>
        <dbReference type="EMBL" id="EFA75514.1"/>
    </source>
</evidence>
<dbReference type="PANTHER" id="PTHR22050">
    <property type="entry name" value="RW1 PROTEIN HOMOLOG"/>
    <property type="match status" value="1"/>
</dbReference>
<feature type="compositionally biased region" description="Low complexity" evidence="1">
    <location>
        <begin position="1048"/>
        <end position="1075"/>
    </location>
</feature>
<feature type="region of interest" description="Disordered" evidence="1">
    <location>
        <begin position="806"/>
        <end position="983"/>
    </location>
</feature>
<feature type="compositionally biased region" description="Low complexity" evidence="1">
    <location>
        <begin position="707"/>
        <end position="726"/>
    </location>
</feature>
<dbReference type="PANTHER" id="PTHR22050:SF0">
    <property type="entry name" value="TRANSMEMBRANE PROTEIN 131 HOMOLOG"/>
    <property type="match status" value="1"/>
</dbReference>
<feature type="compositionally biased region" description="Basic and acidic residues" evidence="1">
    <location>
        <begin position="934"/>
        <end position="951"/>
    </location>
</feature>
<dbReference type="InParanoid" id="D3BSP9"/>
<feature type="domain" description="TMEM131L fourth Ig-like" evidence="2">
    <location>
        <begin position="174"/>
        <end position="311"/>
    </location>
</feature>
<feature type="compositionally biased region" description="Basic and acidic residues" evidence="1">
    <location>
        <begin position="614"/>
        <end position="626"/>
    </location>
</feature>
<feature type="compositionally biased region" description="Low complexity" evidence="1">
    <location>
        <begin position="653"/>
        <end position="694"/>
    </location>
</feature>
<dbReference type="InterPro" id="IPR055436">
    <property type="entry name" value="Ig_TMEM131L_4"/>
</dbReference>
<feature type="compositionally biased region" description="Polar residues" evidence="1">
    <location>
        <begin position="891"/>
        <end position="906"/>
    </location>
</feature>
<protein>
    <submittedName>
        <fullName evidence="4">Uncharacterized protein</fullName>
    </submittedName>
</protein>
<feature type="compositionally biased region" description="Polar residues" evidence="1">
    <location>
        <begin position="643"/>
        <end position="652"/>
    </location>
</feature>
<dbReference type="AlphaFoldDB" id="D3BSP9"/>
<feature type="compositionally biased region" description="Low complexity" evidence="1">
    <location>
        <begin position="587"/>
        <end position="598"/>
    </location>
</feature>
<dbReference type="Proteomes" id="UP000001396">
    <property type="component" value="Unassembled WGS sequence"/>
</dbReference>
<keyword evidence="5" id="KW-1185">Reference proteome</keyword>